<dbReference type="EMBL" id="BJUK01000006">
    <property type="protein sequence ID" value="GEK46463.1"/>
    <property type="molecule type" value="Genomic_DNA"/>
</dbReference>
<dbReference type="Gene3D" id="3.40.50.10090">
    <property type="match status" value="2"/>
</dbReference>
<dbReference type="InterPro" id="IPR039793">
    <property type="entry name" value="UROS/Hem4"/>
</dbReference>
<comment type="caution">
    <text evidence="11">The sequence shown here is derived from an EMBL/GenBank/DDBJ whole genome shotgun (WGS) entry which is preliminary data.</text>
</comment>
<evidence type="ECO:0000256" key="5">
    <source>
        <dbReference type="ARBA" id="ARBA00023244"/>
    </source>
</evidence>
<evidence type="ECO:0000259" key="10">
    <source>
        <dbReference type="Pfam" id="PF02602"/>
    </source>
</evidence>
<evidence type="ECO:0000256" key="9">
    <source>
        <dbReference type="RuleBase" id="RU366031"/>
    </source>
</evidence>
<evidence type="ECO:0000256" key="3">
    <source>
        <dbReference type="ARBA" id="ARBA00013109"/>
    </source>
</evidence>
<sequence>MSRASRVLITRPGERARPLLAALDGLGVAGVALEVMRLEALPETQAQRSAWLDFDEFRHVIVVSPFAADCLAEALDRYWPQLPLGPRFYAVGGATAERLHRLLGVGVRVPPPGQGDTSEALLTLAGLRRLDEQKVLLVAGEGGRPLLAETLAARGARVTRLALYRRRCLPPAPEAVDWLARGDYRALVITSGELLEHLAPWCGEAALNQPLIVSSPRLATLAGSLGFTKLHTATGATPAALAAAVAGACNLDGAEPDHDDLDKG</sequence>
<dbReference type="InterPro" id="IPR003754">
    <property type="entry name" value="4pyrrol_synth_uPrphyn_synth"/>
</dbReference>
<dbReference type="InterPro" id="IPR036108">
    <property type="entry name" value="4pyrrol_syn_uPrphyn_synt_sf"/>
</dbReference>
<comment type="pathway">
    <text evidence="1 9">Porphyrin-containing compound metabolism; protoporphyrin-IX biosynthesis; coproporphyrinogen-III from 5-aminolevulinate: step 3/4.</text>
</comment>
<dbReference type="Pfam" id="PF02602">
    <property type="entry name" value="HEM4"/>
    <property type="match status" value="1"/>
</dbReference>
<evidence type="ECO:0000313" key="12">
    <source>
        <dbReference type="Proteomes" id="UP000321275"/>
    </source>
</evidence>
<evidence type="ECO:0000313" key="11">
    <source>
        <dbReference type="EMBL" id="GEK46463.1"/>
    </source>
</evidence>
<keyword evidence="4 9" id="KW-0456">Lyase</keyword>
<keyword evidence="12" id="KW-1185">Reference proteome</keyword>
<evidence type="ECO:0000256" key="8">
    <source>
        <dbReference type="ARBA" id="ARBA00048617"/>
    </source>
</evidence>
<comment type="function">
    <text evidence="6 9">Catalyzes cyclization of the linear tetrapyrrole, hydroxymethylbilane, to the macrocyclic uroporphyrinogen III.</text>
</comment>
<dbReference type="CDD" id="cd06578">
    <property type="entry name" value="HemD"/>
    <property type="match status" value="1"/>
</dbReference>
<evidence type="ECO:0000256" key="1">
    <source>
        <dbReference type="ARBA" id="ARBA00004772"/>
    </source>
</evidence>
<organism evidence="11 12">
    <name type="scientific">Bisbaumannia pacifica</name>
    <dbReference type="NCBI Taxonomy" id="77098"/>
    <lineage>
        <taxon>Bacteria</taxon>
        <taxon>Pseudomonadati</taxon>
        <taxon>Pseudomonadota</taxon>
        <taxon>Gammaproteobacteria</taxon>
        <taxon>Oceanospirillales</taxon>
        <taxon>Halomonadaceae</taxon>
        <taxon>Bisbaumannia</taxon>
    </lineage>
</organism>
<comment type="similarity">
    <text evidence="2 9">Belongs to the uroporphyrinogen-III synthase family.</text>
</comment>
<evidence type="ECO:0000256" key="2">
    <source>
        <dbReference type="ARBA" id="ARBA00008133"/>
    </source>
</evidence>
<protein>
    <recommendedName>
        <fullName evidence="7 9">Uroporphyrinogen-III synthase</fullName>
        <ecNumber evidence="3 9">4.2.1.75</ecNumber>
    </recommendedName>
</protein>
<reference evidence="11 12" key="1">
    <citation type="submission" date="2019-07" db="EMBL/GenBank/DDBJ databases">
        <title>Whole genome shotgun sequence of Halomonas pacifica NBRC 102220.</title>
        <authorList>
            <person name="Hosoyama A."/>
            <person name="Uohara A."/>
            <person name="Ohji S."/>
            <person name="Ichikawa N."/>
        </authorList>
    </citation>
    <scope>NUCLEOTIDE SEQUENCE [LARGE SCALE GENOMIC DNA]</scope>
    <source>
        <strain evidence="11 12">NBRC 102220</strain>
    </source>
</reference>
<evidence type="ECO:0000256" key="4">
    <source>
        <dbReference type="ARBA" id="ARBA00023239"/>
    </source>
</evidence>
<dbReference type="SUPFAM" id="SSF69618">
    <property type="entry name" value="HemD-like"/>
    <property type="match status" value="1"/>
</dbReference>
<dbReference type="GO" id="GO:0004852">
    <property type="term" value="F:uroporphyrinogen-III synthase activity"/>
    <property type="evidence" value="ECO:0007669"/>
    <property type="project" value="UniProtKB-UniRule"/>
</dbReference>
<evidence type="ECO:0000256" key="7">
    <source>
        <dbReference type="ARBA" id="ARBA00040167"/>
    </source>
</evidence>
<dbReference type="GO" id="GO:0006780">
    <property type="term" value="P:uroporphyrinogen III biosynthetic process"/>
    <property type="evidence" value="ECO:0007669"/>
    <property type="project" value="UniProtKB-UniRule"/>
</dbReference>
<dbReference type="OrthoDB" id="9787650at2"/>
<dbReference type="Proteomes" id="UP000321275">
    <property type="component" value="Unassembled WGS sequence"/>
</dbReference>
<feature type="domain" description="Tetrapyrrole biosynthesis uroporphyrinogen III synthase" evidence="10">
    <location>
        <begin position="21"/>
        <end position="242"/>
    </location>
</feature>
<keyword evidence="5 9" id="KW-0627">Porphyrin biosynthesis</keyword>
<dbReference type="UniPathway" id="UPA00251">
    <property type="reaction ID" value="UER00320"/>
</dbReference>
<accession>A0A510X4X2</accession>
<gene>
    <name evidence="11" type="primary">hemD</name>
    <name evidence="11" type="ORF">HPA02_07460</name>
</gene>
<dbReference type="EC" id="4.2.1.75" evidence="3 9"/>
<name>A0A510X4X2_9GAMM</name>
<proteinExistence type="inferred from homology"/>
<dbReference type="PANTHER" id="PTHR38042">
    <property type="entry name" value="UROPORPHYRINOGEN-III SYNTHASE, CHLOROPLASTIC"/>
    <property type="match status" value="1"/>
</dbReference>
<dbReference type="AlphaFoldDB" id="A0A510X4X2"/>
<comment type="catalytic activity">
    <reaction evidence="8 9">
        <text>hydroxymethylbilane = uroporphyrinogen III + H2O</text>
        <dbReference type="Rhea" id="RHEA:18965"/>
        <dbReference type="ChEBI" id="CHEBI:15377"/>
        <dbReference type="ChEBI" id="CHEBI:57308"/>
        <dbReference type="ChEBI" id="CHEBI:57845"/>
        <dbReference type="EC" id="4.2.1.75"/>
    </reaction>
</comment>
<dbReference type="GO" id="GO:0006782">
    <property type="term" value="P:protoporphyrinogen IX biosynthetic process"/>
    <property type="evidence" value="ECO:0007669"/>
    <property type="project" value="UniProtKB-UniRule"/>
</dbReference>
<dbReference type="RefSeq" id="WP_146801744.1">
    <property type="nucleotide sequence ID" value="NZ_BJUK01000006.1"/>
</dbReference>
<evidence type="ECO:0000256" key="6">
    <source>
        <dbReference type="ARBA" id="ARBA00037589"/>
    </source>
</evidence>
<dbReference type="PANTHER" id="PTHR38042:SF1">
    <property type="entry name" value="UROPORPHYRINOGEN-III SYNTHASE, CHLOROPLASTIC"/>
    <property type="match status" value="1"/>
</dbReference>